<name>A0ABN9RIX5_9DINO</name>
<dbReference type="SUPFAM" id="SSF52833">
    <property type="entry name" value="Thioredoxin-like"/>
    <property type="match status" value="1"/>
</dbReference>
<evidence type="ECO:0000313" key="4">
    <source>
        <dbReference type="Proteomes" id="UP001189429"/>
    </source>
</evidence>
<sequence>MSFAAKKVKVEMVADVVCPYCYIGYKHLLDAVKEAQSRNLPVDVEVSYTPFILRRHLPKEGVDKLSVFKQKFGGNEDHARRMLDGVKESATAAGLCMNLEGQRAGNSEDAHRLLLWAKSFGKDMELFESMVKAYNCEQGWLGDHEVLARCAAASDLSEDEARKVLKDPTSSLEVLEAGLKRSERLGVSGVPFFVVDDRQTVPGAEEQAREEPSPSAAAAVLGRRFLTHLPESWLGFSRELVALQFRLVPGAPVPPRGPSACPARGGHRAAQTAGPTPASGVRAAAEGGGKQGPAAAAAEGGGRLEVNGFDPYRLYSDATTSGGWREDRDNWDRRFWRHVGMRITTWSLQEVLQLSGLEDFLLQGQWGLFACVPEVGRGCRGVR</sequence>
<evidence type="ECO:0000259" key="2">
    <source>
        <dbReference type="Pfam" id="PF01323"/>
    </source>
</evidence>
<evidence type="ECO:0000256" key="1">
    <source>
        <dbReference type="SAM" id="MobiDB-lite"/>
    </source>
</evidence>
<dbReference type="Gene3D" id="3.40.30.10">
    <property type="entry name" value="Glutaredoxin"/>
    <property type="match status" value="1"/>
</dbReference>
<protein>
    <recommendedName>
        <fullName evidence="2">DSBA-like thioredoxin domain-containing protein</fullName>
    </recommendedName>
</protein>
<dbReference type="PANTHER" id="PTHR13887">
    <property type="entry name" value="GLUTATHIONE S-TRANSFERASE KAPPA"/>
    <property type="match status" value="1"/>
</dbReference>
<feature type="region of interest" description="Disordered" evidence="1">
    <location>
        <begin position="251"/>
        <end position="298"/>
    </location>
</feature>
<dbReference type="Pfam" id="PF01323">
    <property type="entry name" value="DSBA"/>
    <property type="match status" value="1"/>
</dbReference>
<dbReference type="InterPro" id="IPR001853">
    <property type="entry name" value="DSBA-like_thioredoxin_dom"/>
</dbReference>
<reference evidence="3" key="1">
    <citation type="submission" date="2023-10" db="EMBL/GenBank/DDBJ databases">
        <authorList>
            <person name="Chen Y."/>
            <person name="Shah S."/>
            <person name="Dougan E. K."/>
            <person name="Thang M."/>
            <person name="Chan C."/>
        </authorList>
    </citation>
    <scope>NUCLEOTIDE SEQUENCE [LARGE SCALE GENOMIC DNA]</scope>
</reference>
<comment type="caution">
    <text evidence="3">The sequence shown here is derived from an EMBL/GenBank/DDBJ whole genome shotgun (WGS) entry which is preliminary data.</text>
</comment>
<dbReference type="EMBL" id="CAUYUJ010006624">
    <property type="protein sequence ID" value="CAK0818020.1"/>
    <property type="molecule type" value="Genomic_DNA"/>
</dbReference>
<gene>
    <name evidence="3" type="ORF">PCOR1329_LOCUS20408</name>
</gene>
<dbReference type="CDD" id="cd03024">
    <property type="entry name" value="DsbA_FrnE"/>
    <property type="match status" value="1"/>
</dbReference>
<proteinExistence type="predicted"/>
<dbReference type="PANTHER" id="PTHR13887:SF41">
    <property type="entry name" value="THIOREDOXIN SUPERFAMILY PROTEIN"/>
    <property type="match status" value="1"/>
</dbReference>
<dbReference type="Proteomes" id="UP001189429">
    <property type="component" value="Unassembled WGS sequence"/>
</dbReference>
<organism evidence="3 4">
    <name type="scientific">Prorocentrum cordatum</name>
    <dbReference type="NCBI Taxonomy" id="2364126"/>
    <lineage>
        <taxon>Eukaryota</taxon>
        <taxon>Sar</taxon>
        <taxon>Alveolata</taxon>
        <taxon>Dinophyceae</taxon>
        <taxon>Prorocentrales</taxon>
        <taxon>Prorocentraceae</taxon>
        <taxon>Prorocentrum</taxon>
    </lineage>
</organism>
<dbReference type="InterPro" id="IPR036249">
    <property type="entry name" value="Thioredoxin-like_sf"/>
</dbReference>
<feature type="domain" description="DSBA-like thioredoxin" evidence="2">
    <location>
        <begin position="10"/>
        <end position="207"/>
    </location>
</feature>
<keyword evidence="4" id="KW-1185">Reference proteome</keyword>
<accession>A0ABN9RIX5</accession>
<evidence type="ECO:0000313" key="3">
    <source>
        <dbReference type="EMBL" id="CAK0818020.1"/>
    </source>
</evidence>